<evidence type="ECO:0000256" key="1">
    <source>
        <dbReference type="ARBA" id="ARBA00022630"/>
    </source>
</evidence>
<evidence type="ECO:0000259" key="7">
    <source>
        <dbReference type="Pfam" id="PF02525"/>
    </source>
</evidence>
<evidence type="ECO:0000256" key="5">
    <source>
        <dbReference type="ARBA" id="ARBA00048542"/>
    </source>
</evidence>
<keyword evidence="2 6" id="KW-0288">FMN</keyword>
<dbReference type="Pfam" id="PF02525">
    <property type="entry name" value="Flavodoxin_2"/>
    <property type="match status" value="1"/>
</dbReference>
<proteinExistence type="inferred from homology"/>
<dbReference type="GO" id="GO:0009055">
    <property type="term" value="F:electron transfer activity"/>
    <property type="evidence" value="ECO:0007669"/>
    <property type="project" value="UniProtKB-UniRule"/>
</dbReference>
<dbReference type="OrthoDB" id="9787136at2"/>
<feature type="binding site" evidence="6">
    <location>
        <position position="9"/>
    </location>
    <ligand>
        <name>FMN</name>
        <dbReference type="ChEBI" id="CHEBI:58210"/>
    </ligand>
</feature>
<reference evidence="8 9" key="1">
    <citation type="submission" date="2017-11" db="EMBL/GenBank/DDBJ databases">
        <title>Draft genome sequence of Mitsuaria sp. HWN-4.</title>
        <authorList>
            <person name="Gundlapally S.R."/>
        </authorList>
    </citation>
    <scope>NUCLEOTIDE SEQUENCE [LARGE SCALE GENOMIC DNA]</scope>
    <source>
        <strain evidence="8 9">HWN-4</strain>
    </source>
</reference>
<feature type="domain" description="Flavodoxin-like fold" evidence="7">
    <location>
        <begin position="1"/>
        <end position="196"/>
    </location>
</feature>
<evidence type="ECO:0000256" key="4">
    <source>
        <dbReference type="ARBA" id="ARBA00023027"/>
    </source>
</evidence>
<sequence>MQILHLDTSLQGEASASRQLSRAIVDALVAAAPAARVRHRDLAAEAVPHLTGDIAAGFRGAGGQPPSGVAAEHARSEQLVAEFLASNVIVVGAPMYNFSIASPLKAWIDRVAQPGRTFRYTAEGPVGLAGGRRVIVASTRGGLYSVGAAAGMDFQESYLRAFFGFLGIAEVRVVRAERLTQGGEVRKASMADAVAQVPPAVADTLLTPLTA</sequence>
<dbReference type="Proteomes" id="UP000231501">
    <property type="component" value="Unassembled WGS sequence"/>
</dbReference>
<accession>A0A2G9C6Y5</accession>
<organism evidence="8 9">
    <name type="scientific">Roseateles chitinivorans</name>
    <dbReference type="NCBI Taxonomy" id="2917965"/>
    <lineage>
        <taxon>Bacteria</taxon>
        <taxon>Pseudomonadati</taxon>
        <taxon>Pseudomonadota</taxon>
        <taxon>Betaproteobacteria</taxon>
        <taxon>Burkholderiales</taxon>
        <taxon>Sphaerotilaceae</taxon>
        <taxon>Roseateles</taxon>
    </lineage>
</organism>
<dbReference type="HAMAP" id="MF_01216">
    <property type="entry name" value="Azoreductase_type1"/>
    <property type="match status" value="1"/>
</dbReference>
<comment type="caution">
    <text evidence="8">The sequence shown here is derived from an EMBL/GenBank/DDBJ whole genome shotgun (WGS) entry which is preliminary data.</text>
</comment>
<comment type="subunit">
    <text evidence="6">Homodimer.</text>
</comment>
<comment type="catalytic activity">
    <reaction evidence="5">
        <text>N,N-dimethyl-1,4-phenylenediamine + anthranilate + 2 NAD(+) = 2-(4-dimethylaminophenyl)diazenylbenzoate + 2 NADH + 2 H(+)</text>
        <dbReference type="Rhea" id="RHEA:55872"/>
        <dbReference type="ChEBI" id="CHEBI:15378"/>
        <dbReference type="ChEBI" id="CHEBI:15783"/>
        <dbReference type="ChEBI" id="CHEBI:16567"/>
        <dbReference type="ChEBI" id="CHEBI:57540"/>
        <dbReference type="ChEBI" id="CHEBI:57945"/>
        <dbReference type="ChEBI" id="CHEBI:71579"/>
        <dbReference type="EC" id="1.7.1.17"/>
    </reaction>
    <physiologicalReaction direction="right-to-left" evidence="5">
        <dbReference type="Rhea" id="RHEA:55874"/>
    </physiologicalReaction>
</comment>
<comment type="similarity">
    <text evidence="6">Belongs to the azoreductase type 1 family.</text>
</comment>
<comment type="function">
    <text evidence="6">Also exhibits azoreductase activity. Catalyzes the reductive cleavage of the azo bond in aromatic azo compounds to the corresponding amines.</text>
</comment>
<keyword evidence="9" id="KW-1185">Reference proteome</keyword>
<dbReference type="InterPro" id="IPR023048">
    <property type="entry name" value="NADH:quinone_OxRdtase_FMN_depd"/>
</dbReference>
<dbReference type="GO" id="GO:0016652">
    <property type="term" value="F:oxidoreductase activity, acting on NAD(P)H as acceptor"/>
    <property type="evidence" value="ECO:0007669"/>
    <property type="project" value="UniProtKB-UniRule"/>
</dbReference>
<evidence type="ECO:0000256" key="2">
    <source>
        <dbReference type="ARBA" id="ARBA00022643"/>
    </source>
</evidence>
<dbReference type="EMBL" id="PEOG01000070">
    <property type="protein sequence ID" value="PIM51309.1"/>
    <property type="molecule type" value="Genomic_DNA"/>
</dbReference>
<dbReference type="InterPro" id="IPR003680">
    <property type="entry name" value="Flavodoxin_fold"/>
</dbReference>
<dbReference type="GO" id="GO:0010181">
    <property type="term" value="F:FMN binding"/>
    <property type="evidence" value="ECO:0007669"/>
    <property type="project" value="UniProtKB-UniRule"/>
</dbReference>
<dbReference type="InterPro" id="IPR050104">
    <property type="entry name" value="FMN-dep_NADH:Q_OxRdtase_AzoR1"/>
</dbReference>
<comment type="catalytic activity">
    <reaction evidence="6">
        <text>2 a quinone + NADH + H(+) = 2 a 1,4-benzosemiquinone + NAD(+)</text>
        <dbReference type="Rhea" id="RHEA:65952"/>
        <dbReference type="ChEBI" id="CHEBI:15378"/>
        <dbReference type="ChEBI" id="CHEBI:57540"/>
        <dbReference type="ChEBI" id="CHEBI:57945"/>
        <dbReference type="ChEBI" id="CHEBI:132124"/>
        <dbReference type="ChEBI" id="CHEBI:134225"/>
    </reaction>
</comment>
<name>A0A2G9C6Y5_9BURK</name>
<dbReference type="EC" id="1.6.5.-" evidence="6"/>
<dbReference type="GO" id="GO:0016655">
    <property type="term" value="F:oxidoreductase activity, acting on NAD(P)H, quinone or similar compound as acceptor"/>
    <property type="evidence" value="ECO:0007669"/>
    <property type="project" value="InterPro"/>
</dbReference>
<dbReference type="PANTHER" id="PTHR43741">
    <property type="entry name" value="FMN-DEPENDENT NADH-AZOREDUCTASE 1"/>
    <property type="match status" value="1"/>
</dbReference>
<dbReference type="InterPro" id="IPR029039">
    <property type="entry name" value="Flavoprotein-like_sf"/>
</dbReference>
<evidence type="ECO:0000256" key="6">
    <source>
        <dbReference type="HAMAP-Rule" id="MF_01216"/>
    </source>
</evidence>
<dbReference type="EC" id="1.7.1.17" evidence="6"/>
<comment type="cofactor">
    <cofactor evidence="6">
        <name>FMN</name>
        <dbReference type="ChEBI" id="CHEBI:58210"/>
    </cofactor>
    <text evidence="6">Binds 1 FMN per subunit.</text>
</comment>
<comment type="function">
    <text evidence="6">Quinone reductase that provides resistance to thiol-specific stress caused by electrophilic quinones.</text>
</comment>
<gene>
    <name evidence="6" type="primary">azoR</name>
    <name evidence="8" type="ORF">CS062_20430</name>
</gene>
<dbReference type="RefSeq" id="WP_099863417.1">
    <property type="nucleotide sequence ID" value="NZ_PEOG01000070.1"/>
</dbReference>
<keyword evidence="3 6" id="KW-0560">Oxidoreductase</keyword>
<evidence type="ECO:0000313" key="9">
    <source>
        <dbReference type="Proteomes" id="UP000231501"/>
    </source>
</evidence>
<evidence type="ECO:0000256" key="3">
    <source>
        <dbReference type="ARBA" id="ARBA00023002"/>
    </source>
</evidence>
<feature type="binding site" evidence="6">
    <location>
        <begin position="139"/>
        <end position="142"/>
    </location>
    <ligand>
        <name>FMN</name>
        <dbReference type="ChEBI" id="CHEBI:58210"/>
    </ligand>
</feature>
<keyword evidence="4 6" id="KW-0520">NAD</keyword>
<dbReference type="AlphaFoldDB" id="A0A2G9C6Y5"/>
<dbReference type="SUPFAM" id="SSF52218">
    <property type="entry name" value="Flavoproteins"/>
    <property type="match status" value="1"/>
</dbReference>
<dbReference type="PANTHER" id="PTHR43741:SF4">
    <property type="entry name" value="FMN-DEPENDENT NADH:QUINONE OXIDOREDUCTASE"/>
    <property type="match status" value="1"/>
</dbReference>
<evidence type="ECO:0000313" key="8">
    <source>
        <dbReference type="EMBL" id="PIM51309.1"/>
    </source>
</evidence>
<feature type="binding site" evidence="6">
    <location>
        <begin position="15"/>
        <end position="17"/>
    </location>
    <ligand>
        <name>FMN</name>
        <dbReference type="ChEBI" id="CHEBI:58210"/>
    </ligand>
</feature>
<keyword evidence="1 6" id="KW-0285">Flavoprotein</keyword>
<protein>
    <recommendedName>
        <fullName evidence="6">FMN dependent NADH:quinone oxidoreductase</fullName>
        <ecNumber evidence="6">1.6.5.-</ecNumber>
    </recommendedName>
    <alternativeName>
        <fullName evidence="6">Azo-dye reductase</fullName>
    </alternativeName>
    <alternativeName>
        <fullName evidence="6">FMN-dependent NADH-azo compound oxidoreductase</fullName>
    </alternativeName>
    <alternativeName>
        <fullName evidence="6">FMN-dependent NADH-azoreductase</fullName>
        <ecNumber evidence="6">1.7.1.17</ecNumber>
    </alternativeName>
</protein>
<feature type="binding site" evidence="6">
    <location>
        <begin position="95"/>
        <end position="98"/>
    </location>
    <ligand>
        <name>FMN</name>
        <dbReference type="ChEBI" id="CHEBI:58210"/>
    </ligand>
</feature>
<dbReference type="Gene3D" id="3.40.50.360">
    <property type="match status" value="1"/>
</dbReference>